<reference evidence="2" key="1">
    <citation type="submission" date="2011-10" db="EMBL/GenBank/DDBJ databases">
        <authorList>
            <consortium name="Soft-shell Turtle Genome Consortium"/>
        </authorList>
    </citation>
    <scope>NUCLEOTIDE SEQUENCE [LARGE SCALE GENOMIC DNA]</scope>
    <source>
        <strain evidence="2">Daiwa-1</strain>
    </source>
</reference>
<protein>
    <submittedName>
        <fullName evidence="1">Uncharacterized protein</fullName>
    </submittedName>
</protein>
<evidence type="ECO:0000313" key="1">
    <source>
        <dbReference type="Ensembl" id="ENSPSIP00000000417.1"/>
    </source>
</evidence>
<name>K7EXA7_PELSI</name>
<keyword evidence="2" id="KW-1185">Reference proteome</keyword>
<reference evidence="2" key="2">
    <citation type="journal article" date="2013" name="Nat. Genet.">
        <title>The draft genomes of soft-shell turtle and green sea turtle yield insights into the development and evolution of the turtle-specific body plan.</title>
        <authorList>
            <person name="Wang Z."/>
            <person name="Pascual-Anaya J."/>
            <person name="Zadissa A."/>
            <person name="Li W."/>
            <person name="Niimura Y."/>
            <person name="Huang Z."/>
            <person name="Li C."/>
            <person name="White S."/>
            <person name="Xiong Z."/>
            <person name="Fang D."/>
            <person name="Wang B."/>
            <person name="Ming Y."/>
            <person name="Chen Y."/>
            <person name="Zheng Y."/>
            <person name="Kuraku S."/>
            <person name="Pignatelli M."/>
            <person name="Herrero J."/>
            <person name="Beal K."/>
            <person name="Nozawa M."/>
            <person name="Li Q."/>
            <person name="Wang J."/>
            <person name="Zhang H."/>
            <person name="Yu L."/>
            <person name="Shigenobu S."/>
            <person name="Wang J."/>
            <person name="Liu J."/>
            <person name="Flicek P."/>
            <person name="Searle S."/>
            <person name="Wang J."/>
            <person name="Kuratani S."/>
            <person name="Yin Y."/>
            <person name="Aken B."/>
            <person name="Zhang G."/>
            <person name="Irie N."/>
        </authorList>
    </citation>
    <scope>NUCLEOTIDE SEQUENCE [LARGE SCALE GENOMIC DNA]</scope>
    <source>
        <strain evidence="2">Daiwa-1</strain>
    </source>
</reference>
<dbReference type="eggNOG" id="ENOG502SD21">
    <property type="taxonomic scope" value="Eukaryota"/>
</dbReference>
<evidence type="ECO:0000313" key="2">
    <source>
        <dbReference type="Proteomes" id="UP000007267"/>
    </source>
</evidence>
<sequence length="1539" mass="160617">MELEQGRRWSGRSCSRGAGEAMEQNRACAPRQLAPRPGTAWASEQGLCTASAGPVAGYCLGLRTGPVHRVSWPRGRVLPGPQNRACAPRQLAPRPGTAWASEQGLCTASAGPAAGYCLGLRTGPVHRVSWPRGRVLPGPQNRACAPRQLAPRPGTAWASEQGLCTASAGPAAGYCLGLRTGPVHRVSWPRGRVLPGPQNRACAPRQLAPWPGTAWASEQGLCTASAGPAAGYCLGLRTGPVHRVSWPRGRVLPGPQNRACAPRQLAPRPGTAWASEQGLCTASAGPVAGYCLGLRTGPVHRVSWPRGRVLPGPQNRACAPRQLAPRPGTAWASEQGLCTASAGPAAGYCLGLRTGPVHRVSWPRGRVLPGPQNRACAPRQLAPRPGTAWASEQGLCTASAGPAAGYCLGLRTGPVHRVSWPRGRVLPGPQNRACAPRQLAPWPGTAWASEQGLCTASAGPAAGYCLGLRTGPVHRVSWPRGRVLPGPQNRACAPRQLAPRPGTAWASEQGLCTASAGPVAGYCLGLRTGPVHRVSWPRGRVLPGPQNRACAPRQLAPRPGTAWASEQGLCTASAGPAAGYCLGLRTGPVHRVSWPRGRVLPGPQNRACAPRQLAPRPGTAWASEQGLCTASAGPAAGYCLGLRTGPVHRVSWPRGRVLPGPQNRACAPRQLAPWPGTAWASEQGLCTASAGPAAGYCLGLRTGPVHRVSWPRGRVLPGPQNRACAPRQLAPRPGTAWASEQGLCTASAGPVAGYCLGLRTGPVHRVSWPRGRVLPGPQNRACAPRQLAPRPGTAWASEQGLCTASAGPAAGYCLGLRTGPVHRVSWPRGRVLPGPQNRACAPRQLAPRPGTAWASEQGLCTASAGPAAGYCLGLRTGPVHRVSWPRGRVLPGPQNRACAPRQLAPWPGTAWASEQGLCTASAGPAAGYCLGLRTGPVHRVSWPRGRVLPGPQNRACAPRQLAPRPGTAWASEQGLCTASAGPVAGYCLGLRTGPVHRVSWPRGRVLPGPQNRACAPRQLAPRPGTAWASEQGLCTASAGPAAGYCLGLRTGPVHRVSWPRGRVLPGPQNRACAPRQLAPRPGTAWASEQGLCTASAGPAAGYCLGLRTGPVHRVSWPRGRVLPGPQNRACAPRQLAPWPGTAWASEQGLCTASAGPAAGYCLGLRTGPVHRVSWPRGRVLPGPQNRACAPRQLAPRPGTAWASEQGLCTASAGPVAGYCLGLRTGPVHRVSWPRGRVLPGPQNRACAPRQLAPRPGTAWASEQGLCTASAGPAAGYCLGLRTGPVHRVSWPRGRVLPGPQNRACAPRQLAPRPGTAWASEQGLCTASAGPAAGYCLGLRTGPVHRVSWPRGRVLPGPQNRACAPRQLAPWPGTAWASEQGLCTASAGPAAGYCLGLRTGPVHRVSWPRGRVLPGPQNRACAPRQLAPRPGTAWASEQGLCTASAGPVAGYCLGLRTGPVHRVSWPRGRVLPGPQNRACAPRQLAPRPGTAWPRLAWASWMERDGTRAKWEICTHTHTHTHAHAHAHTRTKITVGKITDF</sequence>
<proteinExistence type="predicted"/>
<reference evidence="1" key="4">
    <citation type="submission" date="2025-09" db="UniProtKB">
        <authorList>
            <consortium name="Ensembl"/>
        </authorList>
    </citation>
    <scope>IDENTIFICATION</scope>
</reference>
<organism evidence="1 2">
    <name type="scientific">Pelodiscus sinensis</name>
    <name type="common">Chinese softshell turtle</name>
    <name type="synonym">Trionyx sinensis</name>
    <dbReference type="NCBI Taxonomy" id="13735"/>
    <lineage>
        <taxon>Eukaryota</taxon>
        <taxon>Metazoa</taxon>
        <taxon>Chordata</taxon>
        <taxon>Craniata</taxon>
        <taxon>Vertebrata</taxon>
        <taxon>Euteleostomi</taxon>
        <taxon>Archelosauria</taxon>
        <taxon>Testudinata</taxon>
        <taxon>Testudines</taxon>
        <taxon>Cryptodira</taxon>
        <taxon>Trionychia</taxon>
        <taxon>Trionychidae</taxon>
        <taxon>Pelodiscus</taxon>
    </lineage>
</organism>
<dbReference type="EMBL" id="AGCU01176828">
    <property type="status" value="NOT_ANNOTATED_CDS"/>
    <property type="molecule type" value="Genomic_DNA"/>
</dbReference>
<dbReference type="Proteomes" id="UP000007267">
    <property type="component" value="Unassembled WGS sequence"/>
</dbReference>
<dbReference type="HOGENOM" id="CLU_246875_0_0_1"/>
<accession>K7EXA7</accession>
<reference evidence="1" key="3">
    <citation type="submission" date="2025-08" db="UniProtKB">
        <authorList>
            <consortium name="Ensembl"/>
        </authorList>
    </citation>
    <scope>IDENTIFICATION</scope>
</reference>
<dbReference type="Ensembl" id="ENSPSIT00000000417.1">
    <property type="protein sequence ID" value="ENSPSIP00000000417.1"/>
    <property type="gene ID" value="ENSPSIG00000000418.1"/>
</dbReference>